<organism evidence="2 3">
    <name type="scientific">Serendipita vermifera MAFF 305830</name>
    <dbReference type="NCBI Taxonomy" id="933852"/>
    <lineage>
        <taxon>Eukaryota</taxon>
        <taxon>Fungi</taxon>
        <taxon>Dikarya</taxon>
        <taxon>Basidiomycota</taxon>
        <taxon>Agaricomycotina</taxon>
        <taxon>Agaricomycetes</taxon>
        <taxon>Sebacinales</taxon>
        <taxon>Serendipitaceae</taxon>
        <taxon>Serendipita</taxon>
    </lineage>
</organism>
<feature type="domain" description="Phosphatidylinositol-specific phospholipase C X" evidence="1">
    <location>
        <begin position="6"/>
        <end position="152"/>
    </location>
</feature>
<sequence length="332" mass="37417">MKNLPDKRHLSQLSVPGTHDSAAYNYDKEGKEFWNCQNIPLFSQLDAGIRALDLRYALIDGKLLFVHSVALLDKKAEVVDIIRGLHAWLQQPGHQEETIFVSLKVDNGEPNAADVKAAMDTVLTETANLWVSDHTTETTLDAARGKLVLVRRFPFDRPIGYDVSHHWQVNKWDFSIPLNDTSNARIEDFYLLQGCPGDAQQQIGRKYGYTVDHLRKAQKALGEGHEDLWITFSSAVGDRLSAPEQEDVTPRVMALGRGETPGMNQRLVEWCETGGDGSNKDNRPVGIVFMDFVNIKRQAQGSGEESDFDLIRCFIEKQQVQVKQQVKQQVDD</sequence>
<evidence type="ECO:0000259" key="1">
    <source>
        <dbReference type="SMART" id="SM00148"/>
    </source>
</evidence>
<dbReference type="InterPro" id="IPR051057">
    <property type="entry name" value="PI-PLC_domain"/>
</dbReference>
<dbReference type="STRING" id="933852.A0A0C3B394"/>
<dbReference type="Gene3D" id="3.20.20.190">
    <property type="entry name" value="Phosphatidylinositol (PI) phosphodiesterase"/>
    <property type="match status" value="1"/>
</dbReference>
<dbReference type="PROSITE" id="PS50007">
    <property type="entry name" value="PIPLC_X_DOMAIN"/>
    <property type="match status" value="1"/>
</dbReference>
<dbReference type="PANTHER" id="PTHR13593">
    <property type="match status" value="1"/>
</dbReference>
<accession>A0A0C3B394</accession>
<dbReference type="SUPFAM" id="SSF51695">
    <property type="entry name" value="PLC-like phosphodiesterases"/>
    <property type="match status" value="1"/>
</dbReference>
<dbReference type="InterPro" id="IPR017946">
    <property type="entry name" value="PLC-like_Pdiesterase_TIM-brl"/>
</dbReference>
<proteinExistence type="predicted"/>
<dbReference type="HOGENOM" id="CLU_033662_0_0_1"/>
<dbReference type="InterPro" id="IPR000909">
    <property type="entry name" value="PLipase_C_PInositol-sp_X_dom"/>
</dbReference>
<reference evidence="2 3" key="1">
    <citation type="submission" date="2014-04" db="EMBL/GenBank/DDBJ databases">
        <authorList>
            <consortium name="DOE Joint Genome Institute"/>
            <person name="Kuo A."/>
            <person name="Zuccaro A."/>
            <person name="Kohler A."/>
            <person name="Nagy L.G."/>
            <person name="Floudas D."/>
            <person name="Copeland A."/>
            <person name="Barry K.W."/>
            <person name="Cichocki N."/>
            <person name="Veneault-Fourrey C."/>
            <person name="LaButti K."/>
            <person name="Lindquist E.A."/>
            <person name="Lipzen A."/>
            <person name="Lundell T."/>
            <person name="Morin E."/>
            <person name="Murat C."/>
            <person name="Sun H."/>
            <person name="Tunlid A."/>
            <person name="Henrissat B."/>
            <person name="Grigoriev I.V."/>
            <person name="Hibbett D.S."/>
            <person name="Martin F."/>
            <person name="Nordberg H.P."/>
            <person name="Cantor M.N."/>
            <person name="Hua S.X."/>
        </authorList>
    </citation>
    <scope>NUCLEOTIDE SEQUENCE [LARGE SCALE GENOMIC DNA]</scope>
    <source>
        <strain evidence="2 3">MAFF 305830</strain>
    </source>
</reference>
<dbReference type="OrthoDB" id="1046782at2759"/>
<keyword evidence="3" id="KW-1185">Reference proteome</keyword>
<dbReference type="Proteomes" id="UP000054097">
    <property type="component" value="Unassembled WGS sequence"/>
</dbReference>
<reference evidence="3" key="2">
    <citation type="submission" date="2015-01" db="EMBL/GenBank/DDBJ databases">
        <title>Evolutionary Origins and Diversification of the Mycorrhizal Mutualists.</title>
        <authorList>
            <consortium name="DOE Joint Genome Institute"/>
            <consortium name="Mycorrhizal Genomics Consortium"/>
            <person name="Kohler A."/>
            <person name="Kuo A."/>
            <person name="Nagy L.G."/>
            <person name="Floudas D."/>
            <person name="Copeland A."/>
            <person name="Barry K.W."/>
            <person name="Cichocki N."/>
            <person name="Veneault-Fourrey C."/>
            <person name="LaButti K."/>
            <person name="Lindquist E.A."/>
            <person name="Lipzen A."/>
            <person name="Lundell T."/>
            <person name="Morin E."/>
            <person name="Murat C."/>
            <person name="Riley R."/>
            <person name="Ohm R."/>
            <person name="Sun H."/>
            <person name="Tunlid A."/>
            <person name="Henrissat B."/>
            <person name="Grigoriev I.V."/>
            <person name="Hibbett D.S."/>
            <person name="Martin F."/>
        </authorList>
    </citation>
    <scope>NUCLEOTIDE SEQUENCE [LARGE SCALE GENOMIC DNA]</scope>
    <source>
        <strain evidence="3">MAFF 305830</strain>
    </source>
</reference>
<dbReference type="Pfam" id="PF26146">
    <property type="entry name" value="PI-PLC_X"/>
    <property type="match status" value="1"/>
</dbReference>
<gene>
    <name evidence="2" type="ORF">M408DRAFT_198065</name>
</gene>
<dbReference type="EMBL" id="KN824309">
    <property type="protein sequence ID" value="KIM25991.1"/>
    <property type="molecule type" value="Genomic_DNA"/>
</dbReference>
<dbReference type="AlphaFoldDB" id="A0A0C3B394"/>
<protein>
    <recommendedName>
        <fullName evidence="1">Phosphatidylinositol-specific phospholipase C X domain-containing protein</fullName>
    </recommendedName>
</protein>
<name>A0A0C3B394_SERVB</name>
<dbReference type="GO" id="GO:0008081">
    <property type="term" value="F:phosphoric diester hydrolase activity"/>
    <property type="evidence" value="ECO:0007669"/>
    <property type="project" value="InterPro"/>
</dbReference>
<dbReference type="PANTHER" id="PTHR13593:SF113">
    <property type="entry name" value="SI:DKEY-266F7.9"/>
    <property type="match status" value="1"/>
</dbReference>
<evidence type="ECO:0000313" key="3">
    <source>
        <dbReference type="Proteomes" id="UP000054097"/>
    </source>
</evidence>
<dbReference type="GO" id="GO:0006629">
    <property type="term" value="P:lipid metabolic process"/>
    <property type="evidence" value="ECO:0007669"/>
    <property type="project" value="InterPro"/>
</dbReference>
<evidence type="ECO:0000313" key="2">
    <source>
        <dbReference type="EMBL" id="KIM25991.1"/>
    </source>
</evidence>
<dbReference type="SMART" id="SM00148">
    <property type="entry name" value="PLCXc"/>
    <property type="match status" value="1"/>
</dbReference>